<evidence type="ECO:0000256" key="2">
    <source>
        <dbReference type="ARBA" id="ARBA00023002"/>
    </source>
</evidence>
<dbReference type="AlphaFoldDB" id="A0A1Y2HAA9"/>
<dbReference type="GO" id="GO:0016616">
    <property type="term" value="F:oxidoreductase activity, acting on the CH-OH group of donors, NAD or NADP as acceptor"/>
    <property type="evidence" value="ECO:0007669"/>
    <property type="project" value="UniProtKB-ARBA"/>
</dbReference>
<dbReference type="PRINTS" id="PR00080">
    <property type="entry name" value="SDRFAMILY"/>
</dbReference>
<dbReference type="InterPro" id="IPR002347">
    <property type="entry name" value="SDR_fam"/>
</dbReference>
<evidence type="ECO:0000256" key="3">
    <source>
        <dbReference type="RuleBase" id="RU000363"/>
    </source>
</evidence>
<protein>
    <recommendedName>
        <fullName evidence="6">NAD(P)-binding protein</fullName>
    </recommendedName>
</protein>
<name>A0A1Y2HAA9_9FUNG</name>
<accession>A0A1Y2HAA9</accession>
<dbReference type="EMBL" id="MCFL01000073">
    <property type="protein sequence ID" value="ORZ30861.1"/>
    <property type="molecule type" value="Genomic_DNA"/>
</dbReference>
<dbReference type="STRING" id="765915.A0A1Y2HAA9"/>
<dbReference type="Pfam" id="PF00106">
    <property type="entry name" value="adh_short"/>
    <property type="match status" value="1"/>
</dbReference>
<dbReference type="PANTHER" id="PTHR42901">
    <property type="entry name" value="ALCOHOL DEHYDROGENASE"/>
    <property type="match status" value="1"/>
</dbReference>
<evidence type="ECO:0000256" key="1">
    <source>
        <dbReference type="ARBA" id="ARBA00006484"/>
    </source>
</evidence>
<dbReference type="OrthoDB" id="6251714at2759"/>
<organism evidence="4 5">
    <name type="scientific">Catenaria anguillulae PL171</name>
    <dbReference type="NCBI Taxonomy" id="765915"/>
    <lineage>
        <taxon>Eukaryota</taxon>
        <taxon>Fungi</taxon>
        <taxon>Fungi incertae sedis</taxon>
        <taxon>Blastocladiomycota</taxon>
        <taxon>Blastocladiomycetes</taxon>
        <taxon>Blastocladiales</taxon>
        <taxon>Catenariaceae</taxon>
        <taxon>Catenaria</taxon>
    </lineage>
</organism>
<dbReference type="FunFam" id="3.40.50.720:FF:000047">
    <property type="entry name" value="NADP-dependent L-serine/L-allo-threonine dehydrogenase"/>
    <property type="match status" value="1"/>
</dbReference>
<comment type="caution">
    <text evidence="4">The sequence shown here is derived from an EMBL/GenBank/DDBJ whole genome shotgun (WGS) entry which is preliminary data.</text>
</comment>
<comment type="similarity">
    <text evidence="1 3">Belongs to the short-chain dehydrogenases/reductases (SDR) family.</text>
</comment>
<reference evidence="4 5" key="1">
    <citation type="submission" date="2016-07" db="EMBL/GenBank/DDBJ databases">
        <title>Pervasive Adenine N6-methylation of Active Genes in Fungi.</title>
        <authorList>
            <consortium name="DOE Joint Genome Institute"/>
            <person name="Mondo S.J."/>
            <person name="Dannebaum R.O."/>
            <person name="Kuo R.C."/>
            <person name="Labutti K."/>
            <person name="Haridas S."/>
            <person name="Kuo A."/>
            <person name="Salamov A."/>
            <person name="Ahrendt S.R."/>
            <person name="Lipzen A."/>
            <person name="Sullivan W."/>
            <person name="Andreopoulos W.B."/>
            <person name="Clum A."/>
            <person name="Lindquist E."/>
            <person name="Daum C."/>
            <person name="Ramamoorthy G.K."/>
            <person name="Gryganskyi A."/>
            <person name="Culley D."/>
            <person name="Magnuson J.K."/>
            <person name="James T.Y."/>
            <person name="O'Malley M.A."/>
            <person name="Stajich J.E."/>
            <person name="Spatafora J.W."/>
            <person name="Visel A."/>
            <person name="Grigoriev I.V."/>
        </authorList>
    </citation>
    <scope>NUCLEOTIDE SEQUENCE [LARGE SCALE GENOMIC DNA]</scope>
    <source>
        <strain evidence="4 5">PL171</strain>
    </source>
</reference>
<evidence type="ECO:0008006" key="6">
    <source>
        <dbReference type="Google" id="ProtNLM"/>
    </source>
</evidence>
<gene>
    <name evidence="4" type="ORF">BCR44DRAFT_64299</name>
</gene>
<evidence type="ECO:0000313" key="5">
    <source>
        <dbReference type="Proteomes" id="UP000193411"/>
    </source>
</evidence>
<dbReference type="Proteomes" id="UP000193411">
    <property type="component" value="Unassembled WGS sequence"/>
</dbReference>
<dbReference type="InterPro" id="IPR036291">
    <property type="entry name" value="NAD(P)-bd_dom_sf"/>
</dbReference>
<proteinExistence type="inferred from homology"/>
<sequence>MGRLAGQTVFITGASSGIGASQFAAENSNLILTARRADRLDALRSELLAAHPSIKVHTAALDVTKRDHVFEVVRSLPEDLQAVDVLVNNAGLVIGLDHLVDVKPEHVDTMFETNVKGLLHVTQAILPGMKERNKGHVINVGSIAGKQAYQGGSIYCATKHAVEAMTRALTQELIPTNIRVTLVTPGLVETEFSVVRFQGDKNKADGVYKGLEPLTGDDIAEIIVFTASRPPHVQIRICRGDMCVVTHHRFGVFACAVNDVVVFPSAQSSAWHVHRE</sequence>
<keyword evidence="5" id="KW-1185">Reference proteome</keyword>
<keyword evidence="2" id="KW-0560">Oxidoreductase</keyword>
<dbReference type="SUPFAM" id="SSF51735">
    <property type="entry name" value="NAD(P)-binding Rossmann-fold domains"/>
    <property type="match status" value="1"/>
</dbReference>
<dbReference type="Gene3D" id="3.40.50.720">
    <property type="entry name" value="NAD(P)-binding Rossmann-like Domain"/>
    <property type="match status" value="1"/>
</dbReference>
<evidence type="ECO:0000313" key="4">
    <source>
        <dbReference type="EMBL" id="ORZ30861.1"/>
    </source>
</evidence>
<dbReference type="PRINTS" id="PR00081">
    <property type="entry name" value="GDHRDH"/>
</dbReference>
<dbReference type="PANTHER" id="PTHR42901:SF1">
    <property type="entry name" value="ALCOHOL DEHYDROGENASE"/>
    <property type="match status" value="1"/>
</dbReference>